<evidence type="ECO:0000313" key="5">
    <source>
        <dbReference type="Proteomes" id="UP000664169"/>
    </source>
</evidence>
<dbReference type="Pfam" id="PF12796">
    <property type="entry name" value="Ank_2"/>
    <property type="match status" value="1"/>
</dbReference>
<dbReference type="InterPro" id="IPR002110">
    <property type="entry name" value="Ankyrin_rpt"/>
</dbReference>
<name>A0A8H3I986_9LECA</name>
<comment type="caution">
    <text evidence="4">The sequence shown here is derived from an EMBL/GenBank/DDBJ whole genome shotgun (WGS) entry which is preliminary data.</text>
</comment>
<feature type="repeat" description="ANK" evidence="3">
    <location>
        <begin position="309"/>
        <end position="341"/>
    </location>
</feature>
<dbReference type="PROSITE" id="PS50088">
    <property type="entry name" value="ANK_REPEAT"/>
    <property type="match status" value="1"/>
</dbReference>
<dbReference type="AlphaFoldDB" id="A0A8H3I986"/>
<dbReference type="InterPro" id="IPR036770">
    <property type="entry name" value="Ankyrin_rpt-contain_sf"/>
</dbReference>
<evidence type="ECO:0000256" key="1">
    <source>
        <dbReference type="ARBA" id="ARBA00022737"/>
    </source>
</evidence>
<dbReference type="PANTHER" id="PTHR24198:SF165">
    <property type="entry name" value="ANKYRIN REPEAT-CONTAINING PROTEIN-RELATED"/>
    <property type="match status" value="1"/>
</dbReference>
<dbReference type="Pfam" id="PF13606">
    <property type="entry name" value="Ank_3"/>
    <property type="match status" value="1"/>
</dbReference>
<accession>A0A8H3I986</accession>
<dbReference type="Proteomes" id="UP000664169">
    <property type="component" value="Unassembled WGS sequence"/>
</dbReference>
<dbReference type="Gene3D" id="1.25.40.20">
    <property type="entry name" value="Ankyrin repeat-containing domain"/>
    <property type="match status" value="3"/>
</dbReference>
<dbReference type="Pfam" id="PF00023">
    <property type="entry name" value="Ank"/>
    <property type="match status" value="1"/>
</dbReference>
<dbReference type="SUPFAM" id="SSF48403">
    <property type="entry name" value="Ankyrin repeat"/>
    <property type="match status" value="1"/>
</dbReference>
<protein>
    <submittedName>
        <fullName evidence="4">Uncharacterized protein</fullName>
    </submittedName>
</protein>
<sequence length="374" mass="41038">MAGADVNARVEDHEDATALTVAVQNEEILKMLIEAGADVNTQVNTQVGLRLGFVPESSTIAAAALHGEKKTIKMLIEDYGANVNVQDRPISVLAFAAAMERTEIVKMLINDYRADINAQAERYGTVLRAAVLSGDKQLVQMLIEDCRIDINAQSEECGTALIAAVLHRDKQLVLMLIEAGADAETQTGRYGTALQAAPERGDRRMVKILIEEYNAGINRRRGLYGNALQAAAVKGHDVQDEEARTVMHCADQGGDTAIFTQLLTIGRRNLSVTDKHGKTFLDHVCMSGSAQRLAEYYKVEYNLKDVSMSTWSPLHWACRTGSYEILKLLNDTGVQASIVETSEPPAKWTPMDIAAYFNNHQLVSSHGKLKKTHD</sequence>
<keyword evidence="2 3" id="KW-0040">ANK repeat</keyword>
<evidence type="ECO:0000256" key="3">
    <source>
        <dbReference type="PROSITE-ProRule" id="PRU00023"/>
    </source>
</evidence>
<dbReference type="EMBL" id="CAJPDQ010000002">
    <property type="protein sequence ID" value="CAF9905019.1"/>
    <property type="molecule type" value="Genomic_DNA"/>
</dbReference>
<reference evidence="4" key="1">
    <citation type="submission" date="2021-03" db="EMBL/GenBank/DDBJ databases">
        <authorList>
            <person name="Tagirdzhanova G."/>
        </authorList>
    </citation>
    <scope>NUCLEOTIDE SEQUENCE</scope>
</reference>
<keyword evidence="1" id="KW-0677">Repeat</keyword>
<organism evidence="4 5">
    <name type="scientific">Gomphillus americanus</name>
    <dbReference type="NCBI Taxonomy" id="1940652"/>
    <lineage>
        <taxon>Eukaryota</taxon>
        <taxon>Fungi</taxon>
        <taxon>Dikarya</taxon>
        <taxon>Ascomycota</taxon>
        <taxon>Pezizomycotina</taxon>
        <taxon>Lecanoromycetes</taxon>
        <taxon>OSLEUM clade</taxon>
        <taxon>Ostropomycetidae</taxon>
        <taxon>Ostropales</taxon>
        <taxon>Graphidaceae</taxon>
        <taxon>Gomphilloideae</taxon>
        <taxon>Gomphillus</taxon>
    </lineage>
</organism>
<keyword evidence="5" id="KW-1185">Reference proteome</keyword>
<dbReference type="PANTHER" id="PTHR24198">
    <property type="entry name" value="ANKYRIN REPEAT AND PROTEIN KINASE DOMAIN-CONTAINING PROTEIN"/>
    <property type="match status" value="1"/>
</dbReference>
<evidence type="ECO:0000256" key="2">
    <source>
        <dbReference type="ARBA" id="ARBA00023043"/>
    </source>
</evidence>
<dbReference type="SMART" id="SM00248">
    <property type="entry name" value="ANK"/>
    <property type="match status" value="8"/>
</dbReference>
<proteinExistence type="predicted"/>
<evidence type="ECO:0000313" key="4">
    <source>
        <dbReference type="EMBL" id="CAF9905019.1"/>
    </source>
</evidence>
<dbReference type="OrthoDB" id="4772757at2759"/>
<gene>
    <name evidence="4" type="ORF">GOMPHAMPRED_003012</name>
</gene>